<evidence type="ECO:0000313" key="2">
    <source>
        <dbReference type="EMBL" id="EMA26695.1"/>
    </source>
</evidence>
<sequence length="201" mass="21337">MVSTTEESKTKDEQSAEAENGIEKKRQAGLREDVEEETEAIDTVQAVEETEPTDTPESTVTTPDKVEESSSEGSDESSAGSSSVPLDKADDAVILSEPETQESDDDNFTSLNSDGAVIIEGGTDTADPSTEPSEELGTGSGRNDSSHTAADSENSTSDAVPTYQCPRCRFELPVSESSFFAGDVCPECRVGYLEDTSDTEL</sequence>
<dbReference type="Proteomes" id="UP000011687">
    <property type="component" value="Unassembled WGS sequence"/>
</dbReference>
<organism evidence="2 3">
    <name type="scientific">Haloarcula marismortui ATCC 33799</name>
    <dbReference type="NCBI Taxonomy" id="662475"/>
    <lineage>
        <taxon>Archaea</taxon>
        <taxon>Methanobacteriati</taxon>
        <taxon>Methanobacteriota</taxon>
        <taxon>Stenosarchaea group</taxon>
        <taxon>Halobacteria</taxon>
        <taxon>Halobacteriales</taxon>
        <taxon>Haloarculaceae</taxon>
        <taxon>Haloarcula</taxon>
    </lineage>
</organism>
<comment type="caution">
    <text evidence="2">The sequence shown here is derived from an EMBL/GenBank/DDBJ whole genome shotgun (WGS) entry which is preliminary data.</text>
</comment>
<keyword evidence="3" id="KW-1185">Reference proteome</keyword>
<proteinExistence type="predicted"/>
<protein>
    <submittedName>
        <fullName evidence="2">Uncharacterized protein</fullName>
    </submittedName>
</protein>
<dbReference type="EMBL" id="AOLS01000006">
    <property type="protein sequence ID" value="EMA26695.1"/>
    <property type="molecule type" value="Genomic_DNA"/>
</dbReference>
<reference evidence="2 3" key="1">
    <citation type="journal article" date="2014" name="PLoS Genet.">
        <title>Phylogenetically driven sequencing of extremely halophilic archaea reveals strategies for static and dynamic osmo-response.</title>
        <authorList>
            <person name="Becker E.A."/>
            <person name="Seitzer P.M."/>
            <person name="Tritt A."/>
            <person name="Larsen D."/>
            <person name="Krusor M."/>
            <person name="Yao A.I."/>
            <person name="Wu D."/>
            <person name="Madern D."/>
            <person name="Eisen J.A."/>
            <person name="Darling A.E."/>
            <person name="Facciotti M.T."/>
        </authorList>
    </citation>
    <scope>NUCLEOTIDE SEQUENCE [LARGE SCALE GENOMIC DNA]</scope>
    <source>
        <strain evidence="2 3">ATCC 33799</strain>
    </source>
</reference>
<feature type="compositionally biased region" description="Polar residues" evidence="1">
    <location>
        <begin position="141"/>
        <end position="159"/>
    </location>
</feature>
<accession>M0L3W9</accession>
<feature type="region of interest" description="Disordered" evidence="1">
    <location>
        <begin position="1"/>
        <end position="163"/>
    </location>
</feature>
<name>M0L3W9_9EURY</name>
<evidence type="ECO:0000313" key="3">
    <source>
        <dbReference type="Proteomes" id="UP000011687"/>
    </source>
</evidence>
<dbReference type="AlphaFoldDB" id="M0L3W9"/>
<feature type="compositionally biased region" description="Basic and acidic residues" evidence="1">
    <location>
        <begin position="1"/>
        <end position="14"/>
    </location>
</feature>
<gene>
    <name evidence="2" type="ORF">C435_00684</name>
</gene>
<evidence type="ECO:0000256" key="1">
    <source>
        <dbReference type="SAM" id="MobiDB-lite"/>
    </source>
</evidence>
<feature type="compositionally biased region" description="Basic and acidic residues" evidence="1">
    <location>
        <begin position="21"/>
        <end position="32"/>
    </location>
</feature>